<dbReference type="Gene3D" id="1.10.10.10">
    <property type="entry name" value="Winged helix-like DNA-binding domain superfamily/Winged helix DNA-binding domain"/>
    <property type="match status" value="1"/>
</dbReference>
<comment type="caution">
    <text evidence="5">The sequence shown here is derived from an EMBL/GenBank/DDBJ whole genome shotgun (WGS) entry which is preliminary data.</text>
</comment>
<dbReference type="Proteomes" id="UP001501126">
    <property type="component" value="Unassembled WGS sequence"/>
</dbReference>
<dbReference type="PANTHER" id="PTHR38465">
    <property type="entry name" value="HTH-TYPE TRANSCRIPTIONAL REGULATOR MJ1563-RELATED"/>
    <property type="match status" value="1"/>
</dbReference>
<keyword evidence="3 4" id="KW-0804">Transcription</keyword>
<evidence type="ECO:0000256" key="4">
    <source>
        <dbReference type="PIRNR" id="PIRNR006707"/>
    </source>
</evidence>
<organism evidence="5 6">
    <name type="scientific">Wandonia haliotis</name>
    <dbReference type="NCBI Taxonomy" id="574963"/>
    <lineage>
        <taxon>Bacteria</taxon>
        <taxon>Pseudomonadati</taxon>
        <taxon>Bacteroidota</taxon>
        <taxon>Flavobacteriia</taxon>
        <taxon>Flavobacteriales</taxon>
        <taxon>Crocinitomicaceae</taxon>
        <taxon>Wandonia</taxon>
    </lineage>
</organism>
<comment type="similarity">
    <text evidence="4">Belongs to the GbsR family.</text>
</comment>
<evidence type="ECO:0000313" key="5">
    <source>
        <dbReference type="EMBL" id="GAA0875073.1"/>
    </source>
</evidence>
<dbReference type="PANTHER" id="PTHR38465:SF1">
    <property type="entry name" value="HTH-TYPE TRANSCRIPTIONAL REGULATOR MJ1563-RELATED"/>
    <property type="match status" value="1"/>
</dbReference>
<keyword evidence="6" id="KW-1185">Reference proteome</keyword>
<evidence type="ECO:0000256" key="1">
    <source>
        <dbReference type="ARBA" id="ARBA00023015"/>
    </source>
</evidence>
<evidence type="ECO:0000256" key="3">
    <source>
        <dbReference type="ARBA" id="ARBA00023163"/>
    </source>
</evidence>
<accession>A0ABP3Y2S3</accession>
<proteinExistence type="inferred from homology"/>
<keyword evidence="2 4" id="KW-0238">DNA-binding</keyword>
<dbReference type="SUPFAM" id="SSF46785">
    <property type="entry name" value="Winged helix' DNA-binding domain"/>
    <property type="match status" value="1"/>
</dbReference>
<protein>
    <recommendedName>
        <fullName evidence="4">HTH-type transcriptional regulator</fullName>
    </recommendedName>
</protein>
<reference evidence="6" key="1">
    <citation type="journal article" date="2019" name="Int. J. Syst. Evol. Microbiol.">
        <title>The Global Catalogue of Microorganisms (GCM) 10K type strain sequencing project: providing services to taxonomists for standard genome sequencing and annotation.</title>
        <authorList>
            <consortium name="The Broad Institute Genomics Platform"/>
            <consortium name="The Broad Institute Genome Sequencing Center for Infectious Disease"/>
            <person name="Wu L."/>
            <person name="Ma J."/>
        </authorList>
    </citation>
    <scope>NUCLEOTIDE SEQUENCE [LARGE SCALE GENOMIC DNA]</scope>
    <source>
        <strain evidence="6">JCM 16083</strain>
    </source>
</reference>
<dbReference type="PIRSF" id="PIRSF006707">
    <property type="entry name" value="MJ1563"/>
    <property type="match status" value="1"/>
</dbReference>
<dbReference type="InterPro" id="IPR036390">
    <property type="entry name" value="WH_DNA-bd_sf"/>
</dbReference>
<gene>
    <name evidence="5" type="ORF">GCM10009118_14810</name>
</gene>
<evidence type="ECO:0000313" key="6">
    <source>
        <dbReference type="Proteomes" id="UP001501126"/>
    </source>
</evidence>
<dbReference type="EMBL" id="BAAAFH010000007">
    <property type="protein sequence ID" value="GAA0875073.1"/>
    <property type="molecule type" value="Genomic_DNA"/>
</dbReference>
<keyword evidence="1 4" id="KW-0805">Transcription regulation</keyword>
<name>A0ABP3Y2S3_9FLAO</name>
<dbReference type="InterPro" id="IPR052362">
    <property type="entry name" value="HTH-GbsR_regulator"/>
</dbReference>
<dbReference type="RefSeq" id="WP_343786144.1">
    <property type="nucleotide sequence ID" value="NZ_BAAAFH010000007.1"/>
</dbReference>
<dbReference type="InterPro" id="IPR036388">
    <property type="entry name" value="WH-like_DNA-bd_sf"/>
</dbReference>
<sequence>MELQEAKDKFIHTWAQLGSSWGINKTMAQIHALLLVSANSLSTDEVMEQLKISRGNANMNLRALIDWGLIYKDPRIGERMEFFRAEKNIDKVARNIARERRKREIEPVLSLLADLNQVEIKESAEALEFKKVTKDIAEFSESVDGFLDKFSKTDKNWFYGLVMKIMK</sequence>
<evidence type="ECO:0000256" key="2">
    <source>
        <dbReference type="ARBA" id="ARBA00023125"/>
    </source>
</evidence>
<dbReference type="InterPro" id="IPR026282">
    <property type="entry name" value="MJ1563"/>
</dbReference>